<proteinExistence type="predicted"/>
<comment type="caution">
    <text evidence="2">The sequence shown here is derived from an EMBL/GenBank/DDBJ whole genome shotgun (WGS) entry which is preliminary data.</text>
</comment>
<accession>A0A0E2LSC6</accession>
<keyword evidence="1" id="KW-0812">Transmembrane</keyword>
<dbReference type="EMBL" id="AWUW01000027">
    <property type="protein sequence ID" value="ERJ68313.1"/>
    <property type="molecule type" value="Genomic_DNA"/>
</dbReference>
<sequence>MTEPGWEENVFLLQFSLFLGCVFRIVRKNAYICPRQTATGVLAGKNCDTAG</sequence>
<name>A0A0E2LSC6_PORGN</name>
<protein>
    <submittedName>
        <fullName evidence="2">Uncharacterized protein</fullName>
    </submittedName>
</protein>
<organism evidence="2 3">
    <name type="scientific">Porphyromonas gingivalis F0570</name>
    <dbReference type="NCBI Taxonomy" id="1227271"/>
    <lineage>
        <taxon>Bacteria</taxon>
        <taxon>Pseudomonadati</taxon>
        <taxon>Bacteroidota</taxon>
        <taxon>Bacteroidia</taxon>
        <taxon>Bacteroidales</taxon>
        <taxon>Porphyromonadaceae</taxon>
        <taxon>Porphyromonas</taxon>
    </lineage>
</organism>
<gene>
    <name evidence="2" type="ORF">HMPREF1555_00488</name>
</gene>
<evidence type="ECO:0000256" key="1">
    <source>
        <dbReference type="SAM" id="Phobius"/>
    </source>
</evidence>
<feature type="transmembrane region" description="Helical" evidence="1">
    <location>
        <begin position="6"/>
        <end position="26"/>
    </location>
</feature>
<reference evidence="2 3" key="1">
    <citation type="submission" date="2013-06" db="EMBL/GenBank/DDBJ databases">
        <authorList>
            <person name="Weinstock G."/>
            <person name="Sodergren E."/>
            <person name="Lobos E.A."/>
            <person name="Fulton L."/>
            <person name="Fulton R."/>
            <person name="Courtney L."/>
            <person name="Fronick C."/>
            <person name="O'Laughlin M."/>
            <person name="Godfrey J."/>
            <person name="Wilson R.M."/>
            <person name="Miner T."/>
            <person name="Farmer C."/>
            <person name="Delehaunty K."/>
            <person name="Cordes M."/>
            <person name="Minx P."/>
            <person name="Tomlinson C."/>
            <person name="Chen J."/>
            <person name="Wollam A."/>
            <person name="Pepin K.H."/>
            <person name="Bhonagiri V."/>
            <person name="Zhang X."/>
            <person name="Warren W."/>
            <person name="Mitreva M."/>
            <person name="Mardis E.R."/>
            <person name="Wilson R.K."/>
        </authorList>
    </citation>
    <scope>NUCLEOTIDE SEQUENCE [LARGE SCALE GENOMIC DNA]</scope>
    <source>
        <strain evidence="2 3">F0570</strain>
    </source>
</reference>
<keyword evidence="1" id="KW-0472">Membrane</keyword>
<evidence type="ECO:0000313" key="3">
    <source>
        <dbReference type="Proteomes" id="UP000016630"/>
    </source>
</evidence>
<evidence type="ECO:0000313" key="2">
    <source>
        <dbReference type="EMBL" id="ERJ68313.1"/>
    </source>
</evidence>
<dbReference type="AlphaFoldDB" id="A0A0E2LSC6"/>
<keyword evidence="1" id="KW-1133">Transmembrane helix</keyword>
<dbReference type="Proteomes" id="UP000016630">
    <property type="component" value="Unassembled WGS sequence"/>
</dbReference>
<dbReference type="HOGENOM" id="CLU_214939_0_0_10"/>